<accession>A0A1J1ISH6</accession>
<name>A0A1J1ISH6_9DIPT</name>
<sequence length="108" mass="12176">MWLSLSSRENYLSLGQHSTAAALNALSFDHMSNRALKSNDKSQHDHIHSINRFHCFSSKPQTFLSTLAAKPIISEIYGKKRVAKGEELTARDHNSTLCSGRRHFTSFT</sequence>
<keyword evidence="2" id="KW-1185">Reference proteome</keyword>
<dbReference type="Proteomes" id="UP000183832">
    <property type="component" value="Unassembled WGS sequence"/>
</dbReference>
<organism evidence="1 2">
    <name type="scientific">Clunio marinus</name>
    <dbReference type="NCBI Taxonomy" id="568069"/>
    <lineage>
        <taxon>Eukaryota</taxon>
        <taxon>Metazoa</taxon>
        <taxon>Ecdysozoa</taxon>
        <taxon>Arthropoda</taxon>
        <taxon>Hexapoda</taxon>
        <taxon>Insecta</taxon>
        <taxon>Pterygota</taxon>
        <taxon>Neoptera</taxon>
        <taxon>Endopterygota</taxon>
        <taxon>Diptera</taxon>
        <taxon>Nematocera</taxon>
        <taxon>Chironomoidea</taxon>
        <taxon>Chironomidae</taxon>
        <taxon>Clunio</taxon>
    </lineage>
</organism>
<evidence type="ECO:0000313" key="1">
    <source>
        <dbReference type="EMBL" id="CRL03088.1"/>
    </source>
</evidence>
<reference evidence="1 2" key="1">
    <citation type="submission" date="2015-04" db="EMBL/GenBank/DDBJ databases">
        <authorList>
            <person name="Syromyatnikov M.Y."/>
            <person name="Popov V.N."/>
        </authorList>
    </citation>
    <scope>NUCLEOTIDE SEQUENCE [LARGE SCALE GENOMIC DNA]</scope>
</reference>
<proteinExistence type="predicted"/>
<protein>
    <submittedName>
        <fullName evidence="1">CLUMA_CG016848, isoform A</fullName>
    </submittedName>
</protein>
<dbReference type="AlphaFoldDB" id="A0A1J1ISH6"/>
<dbReference type="EMBL" id="CVRI01000059">
    <property type="protein sequence ID" value="CRL03088.1"/>
    <property type="molecule type" value="Genomic_DNA"/>
</dbReference>
<evidence type="ECO:0000313" key="2">
    <source>
        <dbReference type="Proteomes" id="UP000183832"/>
    </source>
</evidence>
<gene>
    <name evidence="1" type="ORF">CLUMA_CG016848</name>
</gene>